<protein>
    <submittedName>
        <fullName evidence="1">Uncharacterized protein</fullName>
    </submittedName>
</protein>
<reference evidence="1 2" key="1">
    <citation type="submission" date="2020-12" db="EMBL/GenBank/DDBJ databases">
        <title>Enhanced detection system for hospital associated transmission using whole genome sequencing surveillance.</title>
        <authorList>
            <person name="Harrison L.H."/>
            <person name="Van Tyne D."/>
            <person name="Marsh J.W."/>
            <person name="Griffith M.P."/>
            <person name="Snyder D.J."/>
            <person name="Cooper V.S."/>
            <person name="Mustapha M."/>
        </authorList>
    </citation>
    <scope>NUCLEOTIDE SEQUENCE [LARGE SCALE GENOMIC DNA]</scope>
    <source>
        <strain evidence="1 2">SER00238</strain>
    </source>
</reference>
<dbReference type="EMBL" id="JAEHSL010000001">
    <property type="protein sequence ID" value="MBI6178918.1"/>
    <property type="molecule type" value="Genomic_DNA"/>
</dbReference>
<proteinExistence type="predicted"/>
<dbReference type="Proteomes" id="UP000639004">
    <property type="component" value="Unassembled WGS sequence"/>
</dbReference>
<comment type="caution">
    <text evidence="1">The sequence shown here is derived from an EMBL/GenBank/DDBJ whole genome shotgun (WGS) entry which is preliminary data.</text>
</comment>
<evidence type="ECO:0000313" key="2">
    <source>
        <dbReference type="Proteomes" id="UP000639004"/>
    </source>
</evidence>
<keyword evidence="2" id="KW-1185">Reference proteome</keyword>
<accession>A0ABS0TN25</accession>
<evidence type="ECO:0000313" key="1">
    <source>
        <dbReference type="EMBL" id="MBI6178918.1"/>
    </source>
</evidence>
<organism evidence="1 2">
    <name type="scientific">Serratia proteamaculans</name>
    <dbReference type="NCBI Taxonomy" id="28151"/>
    <lineage>
        <taxon>Bacteria</taxon>
        <taxon>Pseudomonadati</taxon>
        <taxon>Pseudomonadota</taxon>
        <taxon>Gammaproteobacteria</taxon>
        <taxon>Enterobacterales</taxon>
        <taxon>Yersiniaceae</taxon>
        <taxon>Serratia</taxon>
    </lineage>
</organism>
<gene>
    <name evidence="1" type="ORF">JEQ07_00635</name>
</gene>
<dbReference type="RefSeq" id="WP_129935561.1">
    <property type="nucleotide sequence ID" value="NZ_CAMIPQ010000001.1"/>
</dbReference>
<sequence>MIERLRLFYWFRGRGGQQFEQMLGEGGSNKYGTTKVFATEKLSRQEIIDYAQSLAGAVPLEEKKIPKGMVYFAKKDGVTINLREYSSRDEKKLAGLLI</sequence>
<name>A0ABS0TN25_SERPR</name>